<protein>
    <recommendedName>
        <fullName evidence="3">Histidine kinase/HSP90-like ATPase domain-containing protein</fullName>
    </recommendedName>
</protein>
<evidence type="ECO:0008006" key="3">
    <source>
        <dbReference type="Google" id="ProtNLM"/>
    </source>
</evidence>
<proteinExistence type="predicted"/>
<dbReference type="Gene3D" id="3.30.565.10">
    <property type="entry name" value="Histidine kinase-like ATPase, C-terminal domain"/>
    <property type="match status" value="1"/>
</dbReference>
<sequence>MGLSIAKWIADMHRGTIDVESEEGKYTKMTIMLDLDK</sequence>
<dbReference type="SUPFAM" id="SSF55874">
    <property type="entry name" value="ATPase domain of HSP90 chaperone/DNA topoisomerase II/histidine kinase"/>
    <property type="match status" value="1"/>
</dbReference>
<accession>A0ABW8SQS1</accession>
<keyword evidence="2" id="KW-1185">Reference proteome</keyword>
<organism evidence="1 2">
    <name type="scientific">Candidatus Clostridium eludens</name>
    <dbReference type="NCBI Taxonomy" id="3381663"/>
    <lineage>
        <taxon>Bacteria</taxon>
        <taxon>Bacillati</taxon>
        <taxon>Bacillota</taxon>
        <taxon>Clostridia</taxon>
        <taxon>Eubacteriales</taxon>
        <taxon>Clostridiaceae</taxon>
        <taxon>Clostridium</taxon>
    </lineage>
</organism>
<dbReference type="InterPro" id="IPR036890">
    <property type="entry name" value="HATPase_C_sf"/>
</dbReference>
<comment type="caution">
    <text evidence="1">The sequence shown here is derived from an EMBL/GenBank/DDBJ whole genome shotgun (WGS) entry which is preliminary data.</text>
</comment>
<reference evidence="1 2" key="1">
    <citation type="submission" date="2024-11" db="EMBL/GenBank/DDBJ databases">
        <authorList>
            <person name="Heng Y.C."/>
            <person name="Lim A.C.H."/>
            <person name="Lee J.K.Y."/>
            <person name="Kittelmann S."/>
        </authorList>
    </citation>
    <scope>NUCLEOTIDE SEQUENCE [LARGE SCALE GENOMIC DNA]</scope>
    <source>
        <strain evidence="1 2">WILCCON 0269</strain>
    </source>
</reference>
<evidence type="ECO:0000313" key="2">
    <source>
        <dbReference type="Proteomes" id="UP001623660"/>
    </source>
</evidence>
<dbReference type="Proteomes" id="UP001623660">
    <property type="component" value="Unassembled WGS sequence"/>
</dbReference>
<name>A0ABW8SQS1_9CLOT</name>
<gene>
    <name evidence="1" type="ORF">ACJDU8_20985</name>
</gene>
<evidence type="ECO:0000313" key="1">
    <source>
        <dbReference type="EMBL" id="MFL0198018.1"/>
    </source>
</evidence>
<dbReference type="EMBL" id="JBJHZX010000044">
    <property type="protein sequence ID" value="MFL0198018.1"/>
    <property type="molecule type" value="Genomic_DNA"/>
</dbReference>
<dbReference type="RefSeq" id="WP_406794142.1">
    <property type="nucleotide sequence ID" value="NZ_JBJHZX010000044.1"/>
</dbReference>